<dbReference type="Proteomes" id="UP000245591">
    <property type="component" value="Unassembled WGS sequence"/>
</dbReference>
<feature type="chain" id="PRO_5015725176" evidence="2">
    <location>
        <begin position="20"/>
        <end position="185"/>
    </location>
</feature>
<evidence type="ECO:0000256" key="2">
    <source>
        <dbReference type="SAM" id="SignalP"/>
    </source>
</evidence>
<dbReference type="AlphaFoldDB" id="A0A2U1JC81"/>
<protein>
    <submittedName>
        <fullName evidence="3">Uncharacterized protein</fullName>
    </submittedName>
</protein>
<keyword evidence="1" id="KW-0472">Membrane</keyword>
<feature type="signal peptide" evidence="2">
    <location>
        <begin position="1"/>
        <end position="19"/>
    </location>
</feature>
<dbReference type="EMBL" id="MBFU01000061">
    <property type="protein sequence ID" value="PWA02710.1"/>
    <property type="molecule type" value="Genomic_DNA"/>
</dbReference>
<gene>
    <name evidence="3" type="ORF">BB558_001144</name>
</gene>
<sequence>MKNIATVFVIIIPAVFVNAFVNTHTSHYINKNVIGYEFSSSQTSCFETQSVAPYKDFKTNSENAYFQPENSAIKTTKKIVYPTKAYTSCKSAETPINYHQGPKFPLAKTLLEAGTLTRRRTKYKTISALVTKTVTIKSTSTTTFTDLTVTTEPPKPTTSSNACIKTISSKMLFLIFVLIALLFTA</sequence>
<keyword evidence="4" id="KW-1185">Reference proteome</keyword>
<keyword evidence="1" id="KW-0812">Transmembrane</keyword>
<feature type="transmembrane region" description="Helical" evidence="1">
    <location>
        <begin position="167"/>
        <end position="184"/>
    </location>
</feature>
<organism evidence="3 4">
    <name type="scientific">Smittium angustum</name>
    <dbReference type="NCBI Taxonomy" id="133377"/>
    <lineage>
        <taxon>Eukaryota</taxon>
        <taxon>Fungi</taxon>
        <taxon>Fungi incertae sedis</taxon>
        <taxon>Zoopagomycota</taxon>
        <taxon>Kickxellomycotina</taxon>
        <taxon>Harpellomycetes</taxon>
        <taxon>Harpellales</taxon>
        <taxon>Legeriomycetaceae</taxon>
        <taxon>Smittium</taxon>
    </lineage>
</organism>
<evidence type="ECO:0000313" key="3">
    <source>
        <dbReference type="EMBL" id="PWA02710.1"/>
    </source>
</evidence>
<name>A0A2U1JC81_SMIAN</name>
<keyword evidence="2" id="KW-0732">Signal</keyword>
<evidence type="ECO:0000313" key="4">
    <source>
        <dbReference type="Proteomes" id="UP000245591"/>
    </source>
</evidence>
<evidence type="ECO:0000256" key="1">
    <source>
        <dbReference type="SAM" id="Phobius"/>
    </source>
</evidence>
<reference evidence="3 4" key="1">
    <citation type="journal article" date="2018" name="MBio">
        <title>Comparative Genomics Reveals the Core Gene Toolbox for the Fungus-Insect Symbiosis.</title>
        <authorList>
            <person name="Wang Y."/>
            <person name="Stata M."/>
            <person name="Wang W."/>
            <person name="Stajich J.E."/>
            <person name="White M.M."/>
            <person name="Moncalvo J.M."/>
        </authorList>
    </citation>
    <scope>NUCLEOTIDE SEQUENCE [LARGE SCALE GENOMIC DNA]</scope>
    <source>
        <strain evidence="3 4">AUS-126-30</strain>
    </source>
</reference>
<comment type="caution">
    <text evidence="3">The sequence shown here is derived from an EMBL/GenBank/DDBJ whole genome shotgun (WGS) entry which is preliminary data.</text>
</comment>
<accession>A0A2U1JC81</accession>
<keyword evidence="1" id="KW-1133">Transmembrane helix</keyword>
<proteinExistence type="predicted"/>